<feature type="signal peptide" evidence="1">
    <location>
        <begin position="1"/>
        <end position="35"/>
    </location>
</feature>
<comment type="caution">
    <text evidence="3">The sequence shown here is derived from an EMBL/GenBank/DDBJ whole genome shotgun (WGS) entry which is preliminary data.</text>
</comment>
<dbReference type="InterPro" id="IPR013486">
    <property type="entry name" value="SpoIID/LytB"/>
</dbReference>
<organism evidence="3 4">
    <name type="scientific">Cohnella boryungensis</name>
    <dbReference type="NCBI Taxonomy" id="768479"/>
    <lineage>
        <taxon>Bacteria</taxon>
        <taxon>Bacillati</taxon>
        <taxon>Bacillota</taxon>
        <taxon>Bacilli</taxon>
        <taxon>Bacillales</taxon>
        <taxon>Paenibacillaceae</taxon>
        <taxon>Cohnella</taxon>
    </lineage>
</organism>
<reference evidence="4" key="1">
    <citation type="journal article" date="2019" name="Int. J. Syst. Evol. Microbiol.">
        <title>The Global Catalogue of Microorganisms (GCM) 10K type strain sequencing project: providing services to taxonomists for standard genome sequencing and annotation.</title>
        <authorList>
            <consortium name="The Broad Institute Genomics Platform"/>
            <consortium name="The Broad Institute Genome Sequencing Center for Infectious Disease"/>
            <person name="Wu L."/>
            <person name="Ma J."/>
        </authorList>
    </citation>
    <scope>NUCLEOTIDE SEQUENCE [LARGE SCALE GENOMIC DNA]</scope>
    <source>
        <strain evidence="4">CGMCC 4.1641</strain>
    </source>
</reference>
<evidence type="ECO:0000259" key="2">
    <source>
        <dbReference type="PROSITE" id="PS51724"/>
    </source>
</evidence>
<dbReference type="RefSeq" id="WP_204601741.1">
    <property type="nucleotide sequence ID" value="NZ_JBHSED010000058.1"/>
</dbReference>
<evidence type="ECO:0000313" key="4">
    <source>
        <dbReference type="Proteomes" id="UP001595755"/>
    </source>
</evidence>
<evidence type="ECO:0000313" key="3">
    <source>
        <dbReference type="EMBL" id="MFC4306185.1"/>
    </source>
</evidence>
<name>A0ABV8SFZ0_9BACL</name>
<dbReference type="NCBIfam" id="TIGR02669">
    <property type="entry name" value="SpoIID_LytB"/>
    <property type="match status" value="1"/>
</dbReference>
<feature type="domain" description="SPOR" evidence="2">
    <location>
        <begin position="134"/>
        <end position="213"/>
    </location>
</feature>
<accession>A0ABV8SFZ0</accession>
<dbReference type="PANTHER" id="PTHR30032">
    <property type="entry name" value="N-ACETYLMURAMOYL-L-ALANINE AMIDASE-RELATED"/>
    <property type="match status" value="1"/>
</dbReference>
<dbReference type="InterPro" id="IPR051922">
    <property type="entry name" value="Bact_Sporulation_Assoc"/>
</dbReference>
<dbReference type="PANTHER" id="PTHR30032:SF4">
    <property type="entry name" value="AMIDASE ENHANCER"/>
    <property type="match status" value="1"/>
</dbReference>
<dbReference type="Pfam" id="PF08486">
    <property type="entry name" value="SpoIID"/>
    <property type="match status" value="1"/>
</dbReference>
<feature type="chain" id="PRO_5046477622" evidence="1">
    <location>
        <begin position="36"/>
        <end position="707"/>
    </location>
</feature>
<dbReference type="InterPro" id="IPR007730">
    <property type="entry name" value="SPOR-like_dom"/>
</dbReference>
<keyword evidence="1" id="KW-0732">Signal</keyword>
<evidence type="ECO:0000256" key="1">
    <source>
        <dbReference type="SAM" id="SignalP"/>
    </source>
</evidence>
<dbReference type="Proteomes" id="UP001595755">
    <property type="component" value="Unassembled WGS sequence"/>
</dbReference>
<keyword evidence="4" id="KW-1185">Reference proteome</keyword>
<proteinExistence type="predicted"/>
<dbReference type="InterPro" id="IPR013693">
    <property type="entry name" value="SpoIID/LytB_N"/>
</dbReference>
<sequence>MVDSVKEKPRHNRLLLLVLLAAMTAAFVSPLAARAAVKVPDTIRVGFFLNLGANKYQSITPTATLSSEGGMKLSWLDANTSLPVSSVPAGQTVRFAMDGYRALVAETASLDTAMAVLKKLQASSNAGTITQLSKSGKVVYQVTEGAYATAAGASAAVTKWSNAGAASGVQPLQSAKVLGPWAVESGPYGSLAEARAAGEQLGNAGLETFVAYKPVAGVAQYVVRIGQEKDAASLAALRQSAAAAGGANVRVPEAGEQYAALRTDVTSGSAAATLYAIPAGGSAALRAEPAGAEGILLAERSKRTYRGSMEISVLNQSLAVVNEVDFEQYLYSVVGVEVGASWPPEAQKAQAVAARTYALFAGTGYQIANVVDTTLSQAYYGIGSENANSTAGVQATAGEVLTYDGKVINAVFSSNAGGITADNNAEIWGGDNAYYSAGANSPDEGPQKGKLDWHYVALESGEAGYIRSDLVADSGQVHVSGAKILKVTTEGAAVRENPVISTKVEPIARVGVGTTLVELDRVPEYSDYSWIEPSMTPEQLLTALNKRAKTPITGPLLTLEVTKRGPSGRVTEIKANGVVVNVGVGDNLRGALGGLKSTLFEIEETGRFTVQGEERTREIPAQGGSLQVVGADGRTQSLKGSNLYIMDGSGQLRAATAVPGFVISGNGNGHGVGMSQWGARGLAEQGYDYEYILKYYYKNATIEKDAK</sequence>
<dbReference type="EMBL" id="JBHSED010000058">
    <property type="protein sequence ID" value="MFC4306185.1"/>
    <property type="molecule type" value="Genomic_DNA"/>
</dbReference>
<protein>
    <submittedName>
        <fullName evidence="3">SpoIID/LytB domain-containing protein</fullName>
    </submittedName>
</protein>
<gene>
    <name evidence="3" type="ORF">ACFO1S_22390</name>
</gene>
<dbReference type="PROSITE" id="PS51724">
    <property type="entry name" value="SPOR"/>
    <property type="match status" value="1"/>
</dbReference>